<name>A0A9X3DYH8_9HYPH</name>
<protein>
    <submittedName>
        <fullName evidence="1">MmcB family DNA repair protein</fullName>
    </submittedName>
</protein>
<dbReference type="PIRSF" id="PIRSF031796">
    <property type="entry name" value="UPC031796"/>
    <property type="match status" value="1"/>
</dbReference>
<comment type="caution">
    <text evidence="1">The sequence shown here is derived from an EMBL/GenBank/DDBJ whole genome shotgun (WGS) entry which is preliminary data.</text>
</comment>
<dbReference type="Proteomes" id="UP001144805">
    <property type="component" value="Unassembled WGS sequence"/>
</dbReference>
<dbReference type="RefSeq" id="WP_266336758.1">
    <property type="nucleotide sequence ID" value="NZ_JAPKNK010000001.1"/>
</dbReference>
<proteinExistence type="predicted"/>
<dbReference type="Pfam" id="PF06319">
    <property type="entry name" value="MmcB-like"/>
    <property type="match status" value="1"/>
</dbReference>
<dbReference type="EMBL" id="JAPKNK010000001">
    <property type="protein sequence ID" value="MCX5567781.1"/>
    <property type="molecule type" value="Genomic_DNA"/>
</dbReference>
<sequence length="160" mass="17435">MVHSPVLAVPRDGRQSDMALALQRGVGRLFRARGHAIVTELVLATGRRADIIALGPSGEITIVEIKSSIADFRADGKWPDYAPYCDRLYFASHAGVPQEIFPEQAGLILADAYGAEILREAPHAPLVAARRKAMTLRFAQAAAHRLHGLFDPEAGFREIL</sequence>
<accession>A0A9X3DYH8</accession>
<gene>
    <name evidence="1" type="ORF">OSH07_01100</name>
</gene>
<keyword evidence="2" id="KW-1185">Reference proteome</keyword>
<reference evidence="1" key="1">
    <citation type="submission" date="2022-11" db="EMBL/GenBank/DDBJ databases">
        <title>Biodiversity and phylogenetic relationships of bacteria.</title>
        <authorList>
            <person name="Machado R.A.R."/>
            <person name="Bhat A."/>
            <person name="Loulou A."/>
            <person name="Kallel S."/>
        </authorList>
    </citation>
    <scope>NUCLEOTIDE SEQUENCE</scope>
    <source>
        <strain evidence="1">K-TC2</strain>
    </source>
</reference>
<dbReference type="AlphaFoldDB" id="A0A9X3DYH8"/>
<organism evidence="1 2">
    <name type="scientific">Kaistia nematophila</name>
    <dbReference type="NCBI Taxonomy" id="2994654"/>
    <lineage>
        <taxon>Bacteria</taxon>
        <taxon>Pseudomonadati</taxon>
        <taxon>Pseudomonadota</taxon>
        <taxon>Alphaproteobacteria</taxon>
        <taxon>Hyphomicrobiales</taxon>
        <taxon>Kaistiaceae</taxon>
        <taxon>Kaistia</taxon>
    </lineage>
</organism>
<evidence type="ECO:0000313" key="2">
    <source>
        <dbReference type="Proteomes" id="UP001144805"/>
    </source>
</evidence>
<evidence type="ECO:0000313" key="1">
    <source>
        <dbReference type="EMBL" id="MCX5567781.1"/>
    </source>
</evidence>
<dbReference type="InterPro" id="IPR009394">
    <property type="entry name" value="MmcB-like"/>
</dbReference>